<dbReference type="AlphaFoldDB" id="A0A1Q5TBR7"/>
<reference evidence="2 3" key="1">
    <citation type="submission" date="2016-10" db="EMBL/GenBank/DDBJ databases">
        <title>Genome sequence of the ascomycete fungus Penicillium subrubescens.</title>
        <authorList>
            <person name="De Vries R.P."/>
            <person name="Peng M."/>
            <person name="Dilokpimol A."/>
            <person name="Hilden K."/>
            <person name="Makela M.R."/>
            <person name="Grigoriev I."/>
            <person name="Riley R."/>
            <person name="Granchi Z."/>
        </authorList>
    </citation>
    <scope>NUCLEOTIDE SEQUENCE [LARGE SCALE GENOMIC DNA]</scope>
    <source>
        <strain evidence="2 3">CBS 132785</strain>
    </source>
</reference>
<dbReference type="Proteomes" id="UP000186955">
    <property type="component" value="Unassembled WGS sequence"/>
</dbReference>
<dbReference type="OrthoDB" id="10010954at2759"/>
<sequence length="326" mass="36764">MPVIQDLAARHASHASENLQKKPLEPISKLAPFSALIISITMVIFFLIRYYILEGFLIKKIYGRIYADLDEGNRRGFVNHHIAGLTKIIILAVAAKPFVCVTFGKETFGTPYDPRMSSTITMGDMLIVVAQMLIGMYVFELLYRSKLSPVAVTHHIGTIIVGQSAIAISLKLAREPDADIEFILCTVWGAFDIVSEFFPHVAIILYRIFPQRHNFLKWVFLLSCITTATGTTCETIVTMWLFGSLWNRWQIAFKVATPLLHLAFSAAQIHGSMVFWRMYKKQKRLLQEQVESADFLKEENIGIALQSSAESMPPVVPPNAMVARDR</sequence>
<keyword evidence="1" id="KW-1133">Transmembrane helix</keyword>
<evidence type="ECO:0008006" key="4">
    <source>
        <dbReference type="Google" id="ProtNLM"/>
    </source>
</evidence>
<keyword evidence="1" id="KW-0472">Membrane</keyword>
<organism evidence="2 3">
    <name type="scientific">Penicillium subrubescens</name>
    <dbReference type="NCBI Taxonomy" id="1316194"/>
    <lineage>
        <taxon>Eukaryota</taxon>
        <taxon>Fungi</taxon>
        <taxon>Dikarya</taxon>
        <taxon>Ascomycota</taxon>
        <taxon>Pezizomycotina</taxon>
        <taxon>Eurotiomycetes</taxon>
        <taxon>Eurotiomycetidae</taxon>
        <taxon>Eurotiales</taxon>
        <taxon>Aspergillaceae</taxon>
        <taxon>Penicillium</taxon>
    </lineage>
</organism>
<name>A0A1Q5TBR7_9EURO</name>
<comment type="caution">
    <text evidence="2">The sequence shown here is derived from an EMBL/GenBank/DDBJ whole genome shotgun (WGS) entry which is preliminary data.</text>
</comment>
<feature type="transmembrane region" description="Helical" evidence="1">
    <location>
        <begin position="180"/>
        <end position="206"/>
    </location>
</feature>
<proteinExistence type="predicted"/>
<feature type="transmembrane region" description="Helical" evidence="1">
    <location>
        <begin position="150"/>
        <end position="168"/>
    </location>
</feature>
<feature type="transmembrane region" description="Helical" evidence="1">
    <location>
        <begin position="30"/>
        <end position="52"/>
    </location>
</feature>
<dbReference type="EMBL" id="MNBE01000688">
    <property type="protein sequence ID" value="OKO97676.1"/>
    <property type="molecule type" value="Genomic_DNA"/>
</dbReference>
<feature type="transmembrane region" description="Helical" evidence="1">
    <location>
        <begin position="125"/>
        <end position="143"/>
    </location>
</feature>
<feature type="transmembrane region" description="Helical" evidence="1">
    <location>
        <begin position="218"/>
        <end position="243"/>
    </location>
</feature>
<feature type="transmembrane region" description="Helical" evidence="1">
    <location>
        <begin position="255"/>
        <end position="276"/>
    </location>
</feature>
<protein>
    <recommendedName>
        <fullName evidence="4">TLC domain-containing protein</fullName>
    </recommendedName>
</protein>
<keyword evidence="3" id="KW-1185">Reference proteome</keyword>
<evidence type="ECO:0000313" key="3">
    <source>
        <dbReference type="Proteomes" id="UP000186955"/>
    </source>
</evidence>
<evidence type="ECO:0000256" key="1">
    <source>
        <dbReference type="SAM" id="Phobius"/>
    </source>
</evidence>
<accession>A0A1Q5TBR7</accession>
<keyword evidence="1" id="KW-0812">Transmembrane</keyword>
<evidence type="ECO:0000313" key="2">
    <source>
        <dbReference type="EMBL" id="OKO97676.1"/>
    </source>
</evidence>
<gene>
    <name evidence="2" type="ORF">PENSUB_9967</name>
</gene>
<feature type="transmembrane region" description="Helical" evidence="1">
    <location>
        <begin position="84"/>
        <end position="105"/>
    </location>
</feature>